<evidence type="ECO:0000313" key="1">
    <source>
        <dbReference type="EMBL" id="MER6431611.1"/>
    </source>
</evidence>
<reference evidence="1 2" key="1">
    <citation type="submission" date="2024-06" db="EMBL/GenBank/DDBJ databases">
        <title>The Natural Products Discovery Center: Release of the First 8490 Sequenced Strains for Exploring Actinobacteria Biosynthetic Diversity.</title>
        <authorList>
            <person name="Kalkreuter E."/>
            <person name="Kautsar S.A."/>
            <person name="Yang D."/>
            <person name="Bader C.D."/>
            <person name="Teijaro C.N."/>
            <person name="Fluegel L."/>
            <person name="Davis C.M."/>
            <person name="Simpson J.R."/>
            <person name="Lauterbach L."/>
            <person name="Steele A.D."/>
            <person name="Gui C."/>
            <person name="Meng S."/>
            <person name="Li G."/>
            <person name="Viehrig K."/>
            <person name="Ye F."/>
            <person name="Su P."/>
            <person name="Kiefer A.F."/>
            <person name="Nichols A."/>
            <person name="Cepeda A.J."/>
            <person name="Yan W."/>
            <person name="Fan B."/>
            <person name="Jiang Y."/>
            <person name="Adhikari A."/>
            <person name="Zheng C.-J."/>
            <person name="Schuster L."/>
            <person name="Cowan T.M."/>
            <person name="Smanski M.J."/>
            <person name="Chevrette M.G."/>
            <person name="De Carvalho L.P.S."/>
            <person name="Shen B."/>
        </authorList>
    </citation>
    <scope>NUCLEOTIDE SEQUENCE [LARGE SCALE GENOMIC DNA]</scope>
    <source>
        <strain evidence="1 2">NPDC001166</strain>
    </source>
</reference>
<comment type="caution">
    <text evidence="1">The sequence shown here is derived from an EMBL/GenBank/DDBJ whole genome shotgun (WGS) entry which is preliminary data.</text>
</comment>
<gene>
    <name evidence="1" type="ORF">ABT272_28350</name>
</gene>
<keyword evidence="2" id="KW-1185">Reference proteome</keyword>
<accession>A0ABV1UD16</accession>
<dbReference type="RefSeq" id="WP_352064693.1">
    <property type="nucleotide sequence ID" value="NZ_JBEPAZ010000030.1"/>
</dbReference>
<proteinExistence type="predicted"/>
<organism evidence="1 2">
    <name type="scientific">Streptomyces sp. 900105245</name>
    <dbReference type="NCBI Taxonomy" id="3154379"/>
    <lineage>
        <taxon>Bacteria</taxon>
        <taxon>Bacillati</taxon>
        <taxon>Actinomycetota</taxon>
        <taxon>Actinomycetes</taxon>
        <taxon>Kitasatosporales</taxon>
        <taxon>Streptomycetaceae</taxon>
        <taxon>Streptomyces</taxon>
    </lineage>
</organism>
<protein>
    <submittedName>
        <fullName evidence="1">Uncharacterized protein</fullName>
    </submittedName>
</protein>
<dbReference type="Proteomes" id="UP001470023">
    <property type="component" value="Unassembled WGS sequence"/>
</dbReference>
<name>A0ABV1UD16_9ACTN</name>
<dbReference type="EMBL" id="JBEPAZ010000030">
    <property type="protein sequence ID" value="MER6431611.1"/>
    <property type="molecule type" value="Genomic_DNA"/>
</dbReference>
<evidence type="ECO:0000313" key="2">
    <source>
        <dbReference type="Proteomes" id="UP001470023"/>
    </source>
</evidence>
<sequence length="74" mass="8258">MTNWRVAVETMDPDPAGRPVPRSVVGHAYDVDAGAPAHPITQGTYRVHADHDWAKTFLGWERCKECTDKVGRRA</sequence>